<evidence type="ECO:0000256" key="1">
    <source>
        <dbReference type="SAM" id="MobiDB-lite"/>
    </source>
</evidence>
<evidence type="ECO:0000313" key="2">
    <source>
        <dbReference type="EMBL" id="EYB91464.1"/>
    </source>
</evidence>
<protein>
    <submittedName>
        <fullName evidence="2">Uncharacterized protein</fullName>
    </submittedName>
</protein>
<dbReference type="EMBL" id="JARK01001541">
    <property type="protein sequence ID" value="EYB91464.1"/>
    <property type="molecule type" value="Genomic_DNA"/>
</dbReference>
<accession>A0A016SMC4</accession>
<feature type="region of interest" description="Disordered" evidence="1">
    <location>
        <begin position="56"/>
        <end position="118"/>
    </location>
</feature>
<reference evidence="3" key="1">
    <citation type="journal article" date="2015" name="Nat. Genet.">
        <title>The genome and transcriptome of the zoonotic hookworm Ancylostoma ceylanicum identify infection-specific gene families.</title>
        <authorList>
            <person name="Schwarz E.M."/>
            <person name="Hu Y."/>
            <person name="Antoshechkin I."/>
            <person name="Miller M.M."/>
            <person name="Sternberg P.W."/>
            <person name="Aroian R.V."/>
        </authorList>
    </citation>
    <scope>NUCLEOTIDE SEQUENCE</scope>
    <source>
        <strain evidence="3">HY135</strain>
    </source>
</reference>
<sequence length="204" mass="22535">MKRKPTPTLSWWMVRQAVVGGFTHIPIAIGRFDVNKQAHVLMDAARYLQERADDAEIDDTRGGASCSKSTYSSTGTDNMRTSSSKTGGGKSSAEGRSSTSYCSTNVTSNEEERKPLNVADQKKLRESLENLVTYFARRADETGEREWSVITGIAERLLFDVSECIQCERPMTRELLSRIKGLNRLAREATLKAGDPGVVPADQV</sequence>
<feature type="compositionally biased region" description="Polar residues" evidence="1">
    <location>
        <begin position="66"/>
        <end position="80"/>
    </location>
</feature>
<dbReference type="AlphaFoldDB" id="A0A016SMC4"/>
<proteinExistence type="predicted"/>
<feature type="compositionally biased region" description="Polar residues" evidence="1">
    <location>
        <begin position="94"/>
        <end position="108"/>
    </location>
</feature>
<comment type="caution">
    <text evidence="2">The sequence shown here is derived from an EMBL/GenBank/DDBJ whole genome shotgun (WGS) entry which is preliminary data.</text>
</comment>
<organism evidence="2 3">
    <name type="scientific">Ancylostoma ceylanicum</name>
    <dbReference type="NCBI Taxonomy" id="53326"/>
    <lineage>
        <taxon>Eukaryota</taxon>
        <taxon>Metazoa</taxon>
        <taxon>Ecdysozoa</taxon>
        <taxon>Nematoda</taxon>
        <taxon>Chromadorea</taxon>
        <taxon>Rhabditida</taxon>
        <taxon>Rhabditina</taxon>
        <taxon>Rhabditomorpha</taxon>
        <taxon>Strongyloidea</taxon>
        <taxon>Ancylostomatidae</taxon>
        <taxon>Ancylostomatinae</taxon>
        <taxon>Ancylostoma</taxon>
    </lineage>
</organism>
<gene>
    <name evidence="2" type="primary">Acey_s0205.g1910</name>
    <name evidence="2" type="ORF">Y032_0205g1910</name>
</gene>
<evidence type="ECO:0000313" key="3">
    <source>
        <dbReference type="Proteomes" id="UP000024635"/>
    </source>
</evidence>
<dbReference type="Proteomes" id="UP000024635">
    <property type="component" value="Unassembled WGS sequence"/>
</dbReference>
<name>A0A016SMC4_9BILA</name>
<dbReference type="OrthoDB" id="5862145at2759"/>
<keyword evidence="3" id="KW-1185">Reference proteome</keyword>